<sequence>MDPSRRAVLGGAAGLFPTALTIPGYAEAADRFDSFTRNPRARIGHAEVTAVTTMTTRLIGMDDQFGGRHARPMAAAFLVNTVAPYLNAAAPPDVTRAMLSAAADHVYLTGWMAMDEREDGLAQRYFVKALELAAGAQDQPRYRRVLRGMSVHSIDQGHIALAVRTANAAAQILPKADPRFAAFLSGQQAHVAAASGDKAGALASMSRAEAAVERAEQEGDNTFGSYTPSALRYHISEVRAHLGDLSGSIREMEQAHRMRATGLRRTRIRYNALLAERKLHAGRLEEACHSWHAVLDEYPYVQSGRCDDRFTAMVSALRPHRNNTGARLVLDRAREIQSGLRLDPPG</sequence>
<evidence type="ECO:0000313" key="1">
    <source>
        <dbReference type="EMBL" id="GLF92665.1"/>
    </source>
</evidence>
<reference evidence="1 2" key="1">
    <citation type="submission" date="2022-10" db="EMBL/GenBank/DDBJ databases">
        <title>Draft genome sequence of Streptomyces sp. YSPA8.</title>
        <authorList>
            <person name="Moriuchi R."/>
            <person name="Dohra H."/>
            <person name="Yamamura H."/>
            <person name="Kodani S."/>
        </authorList>
    </citation>
    <scope>NUCLEOTIDE SEQUENCE [LARGE SCALE GENOMIC DNA]</scope>
    <source>
        <strain evidence="1 2">YSPA8</strain>
    </source>
</reference>
<dbReference type="SUPFAM" id="SSF48452">
    <property type="entry name" value="TPR-like"/>
    <property type="match status" value="1"/>
</dbReference>
<proteinExistence type="predicted"/>
<comment type="caution">
    <text evidence="1">The sequence shown here is derived from an EMBL/GenBank/DDBJ whole genome shotgun (WGS) entry which is preliminary data.</text>
</comment>
<protein>
    <submittedName>
        <fullName evidence="1">Tetratricopeptide repeat protein</fullName>
    </submittedName>
</protein>
<dbReference type="Proteomes" id="UP001291653">
    <property type="component" value="Unassembled WGS sequence"/>
</dbReference>
<dbReference type="EMBL" id="BSBI01000001">
    <property type="protein sequence ID" value="GLF92665.1"/>
    <property type="molecule type" value="Genomic_DNA"/>
</dbReference>
<evidence type="ECO:0000313" key="2">
    <source>
        <dbReference type="Proteomes" id="UP001291653"/>
    </source>
</evidence>
<dbReference type="InterPro" id="IPR006311">
    <property type="entry name" value="TAT_signal"/>
</dbReference>
<organism evidence="1 2">
    <name type="scientific">Streptomyces yaizuensis</name>
    <dbReference type="NCBI Taxonomy" id="2989713"/>
    <lineage>
        <taxon>Bacteria</taxon>
        <taxon>Bacillati</taxon>
        <taxon>Actinomycetota</taxon>
        <taxon>Actinomycetes</taxon>
        <taxon>Kitasatosporales</taxon>
        <taxon>Streptomycetaceae</taxon>
        <taxon>Streptomyces</taxon>
    </lineage>
</organism>
<name>A0ABQ5NQR9_9ACTN</name>
<dbReference type="Gene3D" id="1.25.40.10">
    <property type="entry name" value="Tetratricopeptide repeat domain"/>
    <property type="match status" value="1"/>
</dbReference>
<gene>
    <name evidence="1" type="ORF">SYYSPA8_00230</name>
</gene>
<dbReference type="InterPro" id="IPR011990">
    <property type="entry name" value="TPR-like_helical_dom_sf"/>
</dbReference>
<keyword evidence="2" id="KW-1185">Reference proteome</keyword>
<accession>A0ABQ5NQR9</accession>
<dbReference type="RefSeq" id="WP_323444793.1">
    <property type="nucleotide sequence ID" value="NZ_BSBI01000001.1"/>
</dbReference>
<dbReference type="PROSITE" id="PS51318">
    <property type="entry name" value="TAT"/>
    <property type="match status" value="1"/>
</dbReference>